<evidence type="ECO:0000313" key="1">
    <source>
        <dbReference type="EMBL" id="GHF25074.1"/>
    </source>
</evidence>
<dbReference type="RefSeq" id="WP_190207456.1">
    <property type="nucleotide sequence ID" value="NZ_BNBI01000015.1"/>
</dbReference>
<keyword evidence="2" id="KW-1185">Reference proteome</keyword>
<reference evidence="1" key="2">
    <citation type="submission" date="2020-09" db="EMBL/GenBank/DDBJ databases">
        <authorList>
            <person name="Sun Q."/>
            <person name="Ohkuma M."/>
        </authorList>
    </citation>
    <scope>NUCLEOTIDE SEQUENCE</scope>
    <source>
        <strain evidence="1">JCM 4477</strain>
    </source>
</reference>
<reference evidence="1" key="1">
    <citation type="journal article" date="2014" name="Int. J. Syst. Evol. Microbiol.">
        <title>Complete genome sequence of Corynebacterium casei LMG S-19264T (=DSM 44701T), isolated from a smear-ripened cheese.</title>
        <authorList>
            <consortium name="US DOE Joint Genome Institute (JGI-PGF)"/>
            <person name="Walter F."/>
            <person name="Albersmeier A."/>
            <person name="Kalinowski J."/>
            <person name="Ruckert C."/>
        </authorList>
    </citation>
    <scope>NUCLEOTIDE SEQUENCE</scope>
    <source>
        <strain evidence="1">JCM 4477</strain>
    </source>
</reference>
<comment type="caution">
    <text evidence="1">The sequence shown here is derived from an EMBL/GenBank/DDBJ whole genome shotgun (WGS) entry which is preliminary data.</text>
</comment>
<name>A0A919AUW0_9ACTN</name>
<sequence>MISWAAASSRLMRSCRLQQVERDGVGVAHLNQLELCVTEVLPSLLLSLHLGLAGLLALHERRHDLLADGRMAQRLVIWNWGGWRPGKKHGVTVLDLEPTALMQEHQQLAEAIGRGRIVSHDVVPHQHGLLVTLVVDG</sequence>
<dbReference type="EMBL" id="BNBI01000015">
    <property type="protein sequence ID" value="GHF25074.1"/>
    <property type="molecule type" value="Genomic_DNA"/>
</dbReference>
<gene>
    <name evidence="1" type="ORF">GCM10018772_58490</name>
</gene>
<organism evidence="1 2">
    <name type="scientific">Streptomyces fumanus</name>
    <dbReference type="NCBI Taxonomy" id="67302"/>
    <lineage>
        <taxon>Bacteria</taxon>
        <taxon>Bacillati</taxon>
        <taxon>Actinomycetota</taxon>
        <taxon>Actinomycetes</taxon>
        <taxon>Kitasatosporales</taxon>
        <taxon>Streptomycetaceae</taxon>
        <taxon>Streptomyces</taxon>
    </lineage>
</organism>
<dbReference type="AlphaFoldDB" id="A0A919AUW0"/>
<dbReference type="Proteomes" id="UP000630718">
    <property type="component" value="Unassembled WGS sequence"/>
</dbReference>
<accession>A0A919AUW0</accession>
<evidence type="ECO:0000313" key="2">
    <source>
        <dbReference type="Proteomes" id="UP000630718"/>
    </source>
</evidence>
<protein>
    <submittedName>
        <fullName evidence="1">Uncharacterized protein</fullName>
    </submittedName>
</protein>
<proteinExistence type="predicted"/>